<dbReference type="Proteomes" id="UP001239111">
    <property type="component" value="Chromosome 1"/>
</dbReference>
<organism evidence="1 2">
    <name type="scientific">Eretmocerus hayati</name>
    <dbReference type="NCBI Taxonomy" id="131215"/>
    <lineage>
        <taxon>Eukaryota</taxon>
        <taxon>Metazoa</taxon>
        <taxon>Ecdysozoa</taxon>
        <taxon>Arthropoda</taxon>
        <taxon>Hexapoda</taxon>
        <taxon>Insecta</taxon>
        <taxon>Pterygota</taxon>
        <taxon>Neoptera</taxon>
        <taxon>Endopterygota</taxon>
        <taxon>Hymenoptera</taxon>
        <taxon>Apocrita</taxon>
        <taxon>Proctotrupomorpha</taxon>
        <taxon>Chalcidoidea</taxon>
        <taxon>Aphelinidae</taxon>
        <taxon>Aphelininae</taxon>
        <taxon>Eretmocerus</taxon>
    </lineage>
</organism>
<protein>
    <submittedName>
        <fullName evidence="1">Uncharacterized protein</fullName>
    </submittedName>
</protein>
<evidence type="ECO:0000313" key="1">
    <source>
        <dbReference type="EMBL" id="KAJ8683958.1"/>
    </source>
</evidence>
<accession>A0ACC2PLK0</accession>
<evidence type="ECO:0000313" key="2">
    <source>
        <dbReference type="Proteomes" id="UP001239111"/>
    </source>
</evidence>
<proteinExistence type="predicted"/>
<dbReference type="EMBL" id="CM056741">
    <property type="protein sequence ID" value="KAJ8683958.1"/>
    <property type="molecule type" value="Genomic_DNA"/>
</dbReference>
<name>A0ACC2PLK0_9HYME</name>
<keyword evidence="2" id="KW-1185">Reference proteome</keyword>
<reference evidence="1" key="1">
    <citation type="submission" date="2023-04" db="EMBL/GenBank/DDBJ databases">
        <title>A chromosome-level genome assembly of the parasitoid wasp Eretmocerus hayati.</title>
        <authorList>
            <person name="Zhong Y."/>
            <person name="Liu S."/>
            <person name="Liu Y."/>
        </authorList>
    </citation>
    <scope>NUCLEOTIDE SEQUENCE</scope>
    <source>
        <strain evidence="1">ZJU_SS_LIU_2023</strain>
    </source>
</reference>
<comment type="caution">
    <text evidence="1">The sequence shown here is derived from an EMBL/GenBank/DDBJ whole genome shotgun (WGS) entry which is preliminary data.</text>
</comment>
<gene>
    <name evidence="1" type="ORF">QAD02_019750</name>
</gene>
<sequence>MKNNETYQICVTVIEAKYLEPNTNPMVVVRVGNRKKKTIIRKSTDNPYYNEYFVFDLTCNMDALLSTSIEIAVYLCGRLGRTKFHGNIVFEVATVWDQPNHQYHHKWAMLTNREELGAGPKGYVKCNIAVHVKGQKFKMPPEIKADDDIEGNLLLPLGNWKYFSTRQHARFMFSIYRAEDFPSSGSKQYSVTISFAGMKATTKAIGNDGDPRFNELIIFRDMFPPLTHRAKIILKHGKQVFASQILNFKSISNSGSTDGFLPTFGPSFLHLYKNNNGGDAQPIYRGRILFSLRTEIEQNDSIGGSSVKVEPTASIVETSLWNTEEYLLVGVLYDICMIDRSLLPRGKSISFEISIGNAGNQRFSAHQNVCTREANQKISTDELSAPPTGCGSPDSQSESMPFKITSSDGYYNYVPLEEKKPCLFVRSWWPNNDWRSRNCNRLTFIAEYLECELRRIEMLAAIEHNSAYTAYNTMSRCLKQYLINYLHSLQKMASGCSKGTDEDVVTCMTNLDKHRLNHCKTEMEKILEKISTNGELVDNRIIKIALFHAHKNLRVIKKLCEDPQHSLPDIFLWMLSGSRRLAYARLAASRIIYAEEHLERGHYCGRRLELFLECPDKSGSVACKVELVLWLGGAKFAPDCWSALPPGYVLEQNSAARLDVFPRYLEYRDSSKFQLKAHIFQGRFEIGMDSTSLLDPVLQVTFQGHTMRTKVIKQSLDPFWDQTLIFPVMNVYGSPQHIKFYPPKVVIEAFDVDFGDKLEFCGRCIDSPVVKLSKEAYKPPHFPPRLSWCRLEMQNKHVGVDFGGAVLTALELIEIDAGIKDDQIQLPEEMHGNGILRVLKEIRPKMASYRMELIFWGVRDLRRVNLLPVMKPKIVVECAGVRIESEIMENAKKFSNFKQIHSSIDLEIAEEEIYHPPITIKAYDARGFGYFKYVGVYNSPSIHIFLAPLITKTEYDKAIYHPVSESHSTTEHAVPIEYERLKSTLEDLNTQDEDENEENGEQAALISYKKLVGRKSRSNLGQVVKRMLKWRRSGQDEQKSGTKQLANFTLDKDESHDWWSKYYASLQVYNAELESQPEFAGFQDRLRTFELRRGKKVGDSEYEANNCVGKFKGFISIYRWPHPEGLACVSRSGKSASFGYCSDYPSQEPLVLLVRLYVIRAINLRPSDPLSGKADPYLRVELGGNVVNDRKNYVPNQLNPIFGRRIEVSDGLML</sequence>